<evidence type="ECO:0000313" key="1">
    <source>
        <dbReference type="EMBL" id="AQU69384.1"/>
    </source>
</evidence>
<name>A0A1U9QYR9_STRNV</name>
<dbReference type="Proteomes" id="UP000189677">
    <property type="component" value="Chromosome"/>
</dbReference>
<dbReference type="AlphaFoldDB" id="A0A1U9QYR9"/>
<organism evidence="1 2">
    <name type="scientific">Streptomyces niveus</name>
    <name type="common">Streptomyces spheroides</name>
    <dbReference type="NCBI Taxonomy" id="193462"/>
    <lineage>
        <taxon>Bacteria</taxon>
        <taxon>Bacillati</taxon>
        <taxon>Actinomycetota</taxon>
        <taxon>Actinomycetes</taxon>
        <taxon>Kitasatosporales</taxon>
        <taxon>Streptomycetaceae</taxon>
        <taxon>Streptomyces</taxon>
    </lineage>
</organism>
<dbReference type="KEGG" id="snw:BBN63_27570"/>
<proteinExistence type="predicted"/>
<protein>
    <submittedName>
        <fullName evidence="1">Uncharacterized protein</fullName>
    </submittedName>
</protein>
<keyword evidence="2" id="KW-1185">Reference proteome</keyword>
<dbReference type="EMBL" id="CP018047">
    <property type="protein sequence ID" value="AQU69384.1"/>
    <property type="molecule type" value="Genomic_DNA"/>
</dbReference>
<evidence type="ECO:0000313" key="2">
    <source>
        <dbReference type="Proteomes" id="UP000189677"/>
    </source>
</evidence>
<reference evidence="1 2" key="1">
    <citation type="submission" date="2016-11" db="EMBL/GenBank/DDBJ databases">
        <title>Complete genome sequence of Streptomyces niveus SCSIO 3406.</title>
        <authorList>
            <person name="Zhu Q."/>
            <person name="Cheng W."/>
            <person name="Song Y."/>
            <person name="Li Q."/>
            <person name="Ju J."/>
        </authorList>
    </citation>
    <scope>NUCLEOTIDE SEQUENCE [LARGE SCALE GENOMIC DNA]</scope>
    <source>
        <strain evidence="1 2">SCSIO 3406</strain>
    </source>
</reference>
<sequence length="109" mass="10368">MAAVLPVVADPRAAVVPPVAVGRPAVAAVGSAGVMSVPLPVVTTGRVVRVGIGTTTVVAGPQVVGVPPAVGVRAAVAVAAADSVDVTNVPAARAVAMTVAVVRPVVAVL</sequence>
<accession>A0A1U9QYR9</accession>
<gene>
    <name evidence="1" type="ORF">BBN63_27570</name>
</gene>